<feature type="compositionally biased region" description="Polar residues" evidence="1">
    <location>
        <begin position="948"/>
        <end position="960"/>
    </location>
</feature>
<dbReference type="PROSITE" id="PS50096">
    <property type="entry name" value="IQ"/>
    <property type="match status" value="1"/>
</dbReference>
<dbReference type="EMBL" id="GBEZ01018947">
    <property type="protein sequence ID" value="JAC67544.1"/>
    <property type="molecule type" value="Transcribed_RNA"/>
</dbReference>
<feature type="region of interest" description="Disordered" evidence="1">
    <location>
        <begin position="937"/>
        <end position="960"/>
    </location>
</feature>
<feature type="compositionally biased region" description="Basic and acidic residues" evidence="1">
    <location>
        <begin position="580"/>
        <end position="591"/>
    </location>
</feature>
<evidence type="ECO:0000313" key="2">
    <source>
        <dbReference type="EMBL" id="JAC67544.1"/>
    </source>
</evidence>
<dbReference type="InterPro" id="IPR000048">
    <property type="entry name" value="IQ_motif_EF-hand-BS"/>
</dbReference>
<dbReference type="AlphaFoldDB" id="A0A061R9W1"/>
<proteinExistence type="predicted"/>
<evidence type="ECO:0000256" key="1">
    <source>
        <dbReference type="SAM" id="MobiDB-lite"/>
    </source>
</evidence>
<feature type="region of interest" description="Disordered" evidence="1">
    <location>
        <begin position="599"/>
        <end position="618"/>
    </location>
</feature>
<name>A0A061R9W1_9CHLO</name>
<feature type="region of interest" description="Disordered" evidence="1">
    <location>
        <begin position="972"/>
        <end position="998"/>
    </location>
</feature>
<feature type="region of interest" description="Disordered" evidence="1">
    <location>
        <begin position="511"/>
        <end position="593"/>
    </location>
</feature>
<accession>A0A061R9W1</accession>
<dbReference type="SMART" id="SM00015">
    <property type="entry name" value="IQ"/>
    <property type="match status" value="2"/>
</dbReference>
<protein>
    <submittedName>
        <fullName evidence="2">Uncharacterized protein</fullName>
    </submittedName>
</protein>
<dbReference type="Pfam" id="PF00612">
    <property type="entry name" value="IQ"/>
    <property type="match status" value="2"/>
</dbReference>
<reference evidence="2" key="1">
    <citation type="submission" date="2014-05" db="EMBL/GenBank/DDBJ databases">
        <title>The transcriptome of the halophilic microalga Tetraselmis sp. GSL018 isolated from the Great Salt Lake, Utah.</title>
        <authorList>
            <person name="Jinkerson R.E."/>
            <person name="D'Adamo S."/>
            <person name="Posewitz M.C."/>
        </authorList>
    </citation>
    <scope>NUCLEOTIDE SEQUENCE</scope>
    <source>
        <strain evidence="2">GSL018</strain>
    </source>
</reference>
<dbReference type="Gene3D" id="1.20.5.190">
    <property type="match status" value="1"/>
</dbReference>
<gene>
    <name evidence="2" type="ORF">TSPGSL018_10883</name>
</gene>
<organism evidence="2">
    <name type="scientific">Tetraselmis sp. GSL018</name>
    <dbReference type="NCBI Taxonomy" id="582737"/>
    <lineage>
        <taxon>Eukaryota</taxon>
        <taxon>Viridiplantae</taxon>
        <taxon>Chlorophyta</taxon>
        <taxon>core chlorophytes</taxon>
        <taxon>Chlorodendrophyceae</taxon>
        <taxon>Chlorodendrales</taxon>
        <taxon>Chlorodendraceae</taxon>
        <taxon>Tetraselmis</taxon>
    </lineage>
</organism>
<sequence>MAKERAAVSGGTDAGKLAGKDELVVVYVRKSQEYDVLSAIQQARIGLKWKGDLPKVPQDLRRVSYRLLRAASKSCGPDGDALHAFRRSSFPAGLVVRKVLEADGETRAKPLARLILNPATAEEARLLSAIRKRGCGTSRESRQARPKPIWWRPKDDEFLIPVAIPGNNDMREALADVIGEANSAWGPDARDMEIAPYIVQTVATVAAAVAIQSAWRSFLARQRAVPPIVLQVIYRRAIVCIQRHWRAHLFRCRFHHLEIIRRQIAMLGRFDAPTMVMTVGSYRRMVRFADARSRGQGFPGVAMEHRLRFSFDDDENVIAVSTVPDVRRGCPRWAGADMPVRFDDEVDVSYGADELKYLLFKGVVMKELGPPLERAECFLATDYMMQLTYSSCREAVNRLALFAALTYDYLTRSQLVTLLPAPIILDRSNPASMPGMGLTDSLRQLGTLEDLVKDVLPRDSALWPYVKEYLAPRAMADLRKGNPAATASRPFVWMKPYARPVSMRFPKAAFPRKSGSQDVVGAGGFQTVSHPRSVSDVKGEIQGPPVGDITKEKSARTTAPPGIKIPTHPEGTSTPQGDRQGLEENGPKELEEAQPQLPLSFGSQPEMHSGSHPDFVVGKSLGMSSREAVSHALQKELDEQTKSLAQSMALTRKLMAKLQRLESAECSAAVKINLFAELARRQEQADMIRSCKGQSMRRFWRTNAPFTMSQGPTPQECTMMARDIGRIHAKEGRMLIDQMRQEHKQLMDLNSSARSKSLQALSRVALQQQTTILKEIDKRRFMGENQNRKKVQLRKAFVHRGRMREKERRFVQAFQRQQNVLNRQILTAELQYRSVIADEQKYDGVVHLSQAAAVRREEMMTHMEASRQQRRDQTMRFHAKCAAAIAKNKEERAKIKDIVAKRRDEIRSGMEMVGPAGGVWGARRPETYRQVLNPAAVTSAAEKDGETPSGSSDSQGSRKANDITQIDGDQVNLPQQTCHTSEPASLLQTEKTEEEWAAELEESPYNKFPVEDGAPLCKSFVFNHHDTKIH</sequence>
<feature type="compositionally biased region" description="Polar residues" evidence="1">
    <location>
        <begin position="972"/>
        <end position="988"/>
    </location>
</feature>